<dbReference type="AlphaFoldDB" id="A0A699XIX7"/>
<name>A0A699XIX7_TANCI</name>
<dbReference type="EMBL" id="BKCJ011868756">
    <property type="protein sequence ID" value="GFD59739.1"/>
    <property type="molecule type" value="Genomic_DNA"/>
</dbReference>
<protein>
    <submittedName>
        <fullName evidence="2">Uncharacterized protein</fullName>
    </submittedName>
</protein>
<proteinExistence type="predicted"/>
<reference evidence="2" key="1">
    <citation type="journal article" date="2019" name="Sci. Rep.">
        <title>Draft genome of Tanacetum cinerariifolium, the natural source of mosquito coil.</title>
        <authorList>
            <person name="Yamashiro T."/>
            <person name="Shiraishi A."/>
            <person name="Satake H."/>
            <person name="Nakayama K."/>
        </authorList>
    </citation>
    <scope>NUCLEOTIDE SEQUENCE</scope>
</reference>
<feature type="non-terminal residue" evidence="2">
    <location>
        <position position="82"/>
    </location>
</feature>
<sequence length="82" mass="9203">AAHRVRKSAEWLPPAPPAPHRRRAAGVPRPRSVSAKRLFRARQRPPGRKPRRGSVAGRGRYGQLLKTYSAGGRLRVEIWDCS</sequence>
<accession>A0A699XIX7</accession>
<feature type="compositionally biased region" description="Basic residues" evidence="1">
    <location>
        <begin position="37"/>
        <end position="52"/>
    </location>
</feature>
<feature type="region of interest" description="Disordered" evidence="1">
    <location>
        <begin position="1"/>
        <end position="59"/>
    </location>
</feature>
<gene>
    <name evidence="2" type="ORF">Tci_931708</name>
</gene>
<comment type="caution">
    <text evidence="2">The sequence shown here is derived from an EMBL/GenBank/DDBJ whole genome shotgun (WGS) entry which is preliminary data.</text>
</comment>
<evidence type="ECO:0000313" key="2">
    <source>
        <dbReference type="EMBL" id="GFD59739.1"/>
    </source>
</evidence>
<organism evidence="2">
    <name type="scientific">Tanacetum cinerariifolium</name>
    <name type="common">Dalmatian daisy</name>
    <name type="synonym">Chrysanthemum cinerariifolium</name>
    <dbReference type="NCBI Taxonomy" id="118510"/>
    <lineage>
        <taxon>Eukaryota</taxon>
        <taxon>Viridiplantae</taxon>
        <taxon>Streptophyta</taxon>
        <taxon>Embryophyta</taxon>
        <taxon>Tracheophyta</taxon>
        <taxon>Spermatophyta</taxon>
        <taxon>Magnoliopsida</taxon>
        <taxon>eudicotyledons</taxon>
        <taxon>Gunneridae</taxon>
        <taxon>Pentapetalae</taxon>
        <taxon>asterids</taxon>
        <taxon>campanulids</taxon>
        <taxon>Asterales</taxon>
        <taxon>Asteraceae</taxon>
        <taxon>Asteroideae</taxon>
        <taxon>Anthemideae</taxon>
        <taxon>Anthemidinae</taxon>
        <taxon>Tanacetum</taxon>
    </lineage>
</organism>
<evidence type="ECO:0000256" key="1">
    <source>
        <dbReference type="SAM" id="MobiDB-lite"/>
    </source>
</evidence>
<feature type="non-terminal residue" evidence="2">
    <location>
        <position position="1"/>
    </location>
</feature>